<dbReference type="InterPro" id="IPR050772">
    <property type="entry name" value="Hydratase-Decarb/MhpD_sf"/>
</dbReference>
<sequence>MTLPLTELLVAQRARGVQIDSLPPELVPADAATAYRVQTETVLTLGPVGAWKVQPYPETGEPFAAPIPRSTVFGGKAELAASTFPAPAIEAEVAVTLNRDLPQRAESYSAEELAEAIGSLHLAIEVLSSRFAAPSALPFLVSLADLQNNAAVIVGPARSAAALPKLGEQPMIMAVDGTEIGRVAGGATTRTVLRSLAWLADHAAARGLPLKQGDVIITGARIGALPLEGRTVVVEAEGFEPVSATFE</sequence>
<dbReference type="InterPro" id="IPR011234">
    <property type="entry name" value="Fumarylacetoacetase-like_C"/>
</dbReference>
<dbReference type="Proteomes" id="UP001597521">
    <property type="component" value="Unassembled WGS sequence"/>
</dbReference>
<evidence type="ECO:0000313" key="3">
    <source>
        <dbReference type="EMBL" id="MFD2648796.1"/>
    </source>
</evidence>
<organism evidence="3 4">
    <name type="scientific">Devosia albogilva</name>
    <dbReference type="NCBI Taxonomy" id="429726"/>
    <lineage>
        <taxon>Bacteria</taxon>
        <taxon>Pseudomonadati</taxon>
        <taxon>Pseudomonadota</taxon>
        <taxon>Alphaproteobacteria</taxon>
        <taxon>Hyphomicrobiales</taxon>
        <taxon>Devosiaceae</taxon>
        <taxon>Devosia</taxon>
    </lineage>
</organism>
<name>A0ABW5QMV0_9HYPH</name>
<reference evidence="4" key="1">
    <citation type="journal article" date="2019" name="Int. J. Syst. Evol. Microbiol.">
        <title>The Global Catalogue of Microorganisms (GCM) 10K type strain sequencing project: providing services to taxonomists for standard genome sequencing and annotation.</title>
        <authorList>
            <consortium name="The Broad Institute Genomics Platform"/>
            <consortium name="The Broad Institute Genome Sequencing Center for Infectious Disease"/>
            <person name="Wu L."/>
            <person name="Ma J."/>
        </authorList>
    </citation>
    <scope>NUCLEOTIDE SEQUENCE [LARGE SCALE GENOMIC DNA]</scope>
    <source>
        <strain evidence="4">CCM 7427</strain>
    </source>
</reference>
<evidence type="ECO:0000259" key="2">
    <source>
        <dbReference type="Pfam" id="PF01557"/>
    </source>
</evidence>
<evidence type="ECO:0000313" key="4">
    <source>
        <dbReference type="Proteomes" id="UP001597521"/>
    </source>
</evidence>
<dbReference type="PANTHER" id="PTHR30143">
    <property type="entry name" value="ACID HYDRATASE"/>
    <property type="match status" value="1"/>
</dbReference>
<gene>
    <name evidence="3" type="ORF">ACFSX5_13475</name>
</gene>
<feature type="domain" description="Fumarylacetoacetase-like C-terminal" evidence="2">
    <location>
        <begin position="68"/>
        <end position="244"/>
    </location>
</feature>
<dbReference type="SUPFAM" id="SSF56529">
    <property type="entry name" value="FAH"/>
    <property type="match status" value="1"/>
</dbReference>
<dbReference type="RefSeq" id="WP_386834103.1">
    <property type="nucleotide sequence ID" value="NZ_JBHUNP010000001.1"/>
</dbReference>
<comment type="caution">
    <text evidence="3">The sequence shown here is derived from an EMBL/GenBank/DDBJ whole genome shotgun (WGS) entry which is preliminary data.</text>
</comment>
<accession>A0ABW5QMV0</accession>
<keyword evidence="1" id="KW-0456">Lyase</keyword>
<dbReference type="InterPro" id="IPR036663">
    <property type="entry name" value="Fumarylacetoacetase_C_sf"/>
</dbReference>
<keyword evidence="4" id="KW-1185">Reference proteome</keyword>
<protein>
    <submittedName>
        <fullName evidence="3">2-keto-4-pentenoate hydratase</fullName>
    </submittedName>
</protein>
<dbReference type="EMBL" id="JBHUNP010000001">
    <property type="protein sequence ID" value="MFD2648796.1"/>
    <property type="molecule type" value="Genomic_DNA"/>
</dbReference>
<dbReference type="Pfam" id="PF01557">
    <property type="entry name" value="FAA_hydrolase"/>
    <property type="match status" value="1"/>
</dbReference>
<evidence type="ECO:0000256" key="1">
    <source>
        <dbReference type="ARBA" id="ARBA00023239"/>
    </source>
</evidence>
<dbReference type="PANTHER" id="PTHR30143:SF0">
    <property type="entry name" value="2-KETO-4-PENTENOATE HYDRATASE"/>
    <property type="match status" value="1"/>
</dbReference>
<dbReference type="Gene3D" id="3.90.850.10">
    <property type="entry name" value="Fumarylacetoacetase-like, C-terminal domain"/>
    <property type="match status" value="1"/>
</dbReference>
<proteinExistence type="predicted"/>